<dbReference type="Proteomes" id="UP000680365">
    <property type="component" value="Unassembled WGS sequence"/>
</dbReference>
<gene>
    <name evidence="1" type="ORF">VAMP_201n20</name>
</gene>
<evidence type="ECO:0000313" key="1">
    <source>
        <dbReference type="EMBL" id="MBS8122227.1"/>
    </source>
</evidence>
<sequence length="58" mass="7052">MMNLISKNNLNIYLKIKLILQNKNSGEKNLKYVKCKKKLQTKIFKYQIYNYYINLFST</sequence>
<reference evidence="1 2" key="1">
    <citation type="journal article" date="2021" name="Nat. Commun.">
        <title>Reductive evolution and unique predatory mode in the CPR bacterium Vampirococcus lugosii.</title>
        <authorList>
            <person name="Moreira D."/>
            <person name="Zivanovic Y."/>
            <person name="Lopez-Archilla A.I."/>
            <person name="Iniesto M."/>
            <person name="Lopez-Garcia P."/>
        </authorList>
    </citation>
    <scope>NUCLEOTIDE SEQUENCE [LARGE SCALE GENOMIC DNA]</scope>
    <source>
        <strain evidence="1">Chiprana</strain>
    </source>
</reference>
<accession>A0ABS5QM33</accession>
<dbReference type="EMBL" id="JAEDAM010000058">
    <property type="protein sequence ID" value="MBS8122227.1"/>
    <property type="molecule type" value="Genomic_DNA"/>
</dbReference>
<evidence type="ECO:0000313" key="2">
    <source>
        <dbReference type="Proteomes" id="UP000680365"/>
    </source>
</evidence>
<organism evidence="1 2">
    <name type="scientific">Candidatus Vampirococcus lugosii</name>
    <dbReference type="NCBI Taxonomy" id="2789015"/>
    <lineage>
        <taxon>Bacteria</taxon>
        <taxon>Candidatus Absconditibacteriota</taxon>
        <taxon>Vampirococcus</taxon>
    </lineage>
</organism>
<protein>
    <submittedName>
        <fullName evidence="1">Uncharacterized protein</fullName>
    </submittedName>
</protein>
<proteinExistence type="predicted"/>
<comment type="caution">
    <text evidence="1">The sequence shown here is derived from an EMBL/GenBank/DDBJ whole genome shotgun (WGS) entry which is preliminary data.</text>
</comment>
<name>A0ABS5QM33_9BACT</name>
<keyword evidence="2" id="KW-1185">Reference proteome</keyword>